<dbReference type="Proteomes" id="UP000789739">
    <property type="component" value="Unassembled WGS sequence"/>
</dbReference>
<dbReference type="EMBL" id="CAJVPI010000346">
    <property type="protein sequence ID" value="CAG8522648.1"/>
    <property type="molecule type" value="Genomic_DNA"/>
</dbReference>
<comment type="caution">
    <text evidence="1">The sequence shown here is derived from an EMBL/GenBank/DDBJ whole genome shotgun (WGS) entry which is preliminary data.</text>
</comment>
<keyword evidence="2" id="KW-1185">Reference proteome</keyword>
<organism evidence="1 2">
    <name type="scientific">Paraglomus brasilianum</name>
    <dbReference type="NCBI Taxonomy" id="144538"/>
    <lineage>
        <taxon>Eukaryota</taxon>
        <taxon>Fungi</taxon>
        <taxon>Fungi incertae sedis</taxon>
        <taxon>Mucoromycota</taxon>
        <taxon>Glomeromycotina</taxon>
        <taxon>Glomeromycetes</taxon>
        <taxon>Paraglomerales</taxon>
        <taxon>Paraglomeraceae</taxon>
        <taxon>Paraglomus</taxon>
    </lineage>
</organism>
<dbReference type="AlphaFoldDB" id="A0A9N9AB69"/>
<reference evidence="1" key="1">
    <citation type="submission" date="2021-06" db="EMBL/GenBank/DDBJ databases">
        <authorList>
            <person name="Kallberg Y."/>
            <person name="Tangrot J."/>
            <person name="Rosling A."/>
        </authorList>
    </citation>
    <scope>NUCLEOTIDE SEQUENCE</scope>
    <source>
        <strain evidence="1">BR232B</strain>
    </source>
</reference>
<name>A0A9N9AB69_9GLOM</name>
<protein>
    <submittedName>
        <fullName evidence="1">8241_t:CDS:1</fullName>
    </submittedName>
</protein>
<proteinExistence type="predicted"/>
<evidence type="ECO:0000313" key="2">
    <source>
        <dbReference type="Proteomes" id="UP000789739"/>
    </source>
</evidence>
<dbReference type="PANTHER" id="PTHR31389">
    <property type="entry name" value="LD39211P"/>
    <property type="match status" value="1"/>
</dbReference>
<gene>
    <name evidence="1" type="ORF">PBRASI_LOCUS3707</name>
</gene>
<accession>A0A9N9AB69</accession>
<dbReference type="PANTHER" id="PTHR31389:SF4">
    <property type="entry name" value="LD39211P"/>
    <property type="match status" value="1"/>
</dbReference>
<dbReference type="OrthoDB" id="5954868at2759"/>
<sequence>MSTRQAQSKSHAKPLILILALTIVCVTILVELKALVAVDVGIRHDHTSHVSPPFVVVTGASGNHFCPLQAWVISLHTQVATLPVHRRPRIIVYDLGLYDEQIKTLNTMRLSGMFQELRKLEWSDYPPFWNITINAGEYGWKTGIIGEVVRDYPGIVVWLDSGTLIQPDFFSHVDLVSSEYSGFLSPKSSSTLPRWTHPGVFDYFNDDPKKYKRVHNCNAAAIVFDYNVRKHLVDEWVNCGRVKNCIAPKGSSRENHRQDQALLTYLAAKDGVYCTESQTAFGIKVQRDAKCHRIIYTWNNNKAEHNKTDEPSSTR</sequence>
<evidence type="ECO:0000313" key="1">
    <source>
        <dbReference type="EMBL" id="CAG8522648.1"/>
    </source>
</evidence>